<dbReference type="RefSeq" id="WP_084748299.1">
    <property type="nucleotide sequence ID" value="NZ_CP020563.1"/>
</dbReference>
<dbReference type="EMBL" id="CP020563">
    <property type="protein sequence ID" value="ARF74377.1"/>
    <property type="molecule type" value="Genomic_DNA"/>
</dbReference>
<accession>A0ABC8BVH5</accession>
<dbReference type="SUPFAM" id="SSF47090">
    <property type="entry name" value="PGBD-like"/>
    <property type="match status" value="1"/>
</dbReference>
<dbReference type="Gene3D" id="1.10.101.10">
    <property type="entry name" value="PGBD-like superfamily/PGBD"/>
    <property type="match status" value="1"/>
</dbReference>
<organism evidence="2 3">
    <name type="scientific">Kitasatospora albolonga</name>
    <dbReference type="NCBI Taxonomy" id="68173"/>
    <lineage>
        <taxon>Bacteria</taxon>
        <taxon>Bacillati</taxon>
        <taxon>Actinomycetota</taxon>
        <taxon>Actinomycetes</taxon>
        <taxon>Kitasatosporales</taxon>
        <taxon>Streptomycetaceae</taxon>
        <taxon>Kitasatospora</taxon>
    </lineage>
</organism>
<sequence>MRLSTWKRSFVSSVAAAGIVVGTLAGASGTAAAAPADTKSAAATKIAPQAVQNLGLSVRQAKGIQRRHQEVGYNPGAIDGQLGTGSWKAIQRALRDHHGYAGAIDGIVGPNTIRALQRSLKANNWGYTGAIDGIAGPGTRAAFARWANWCVDRYNY</sequence>
<dbReference type="Proteomes" id="UP000192251">
    <property type="component" value="Chromosome"/>
</dbReference>
<feature type="signal peptide" evidence="1">
    <location>
        <begin position="1"/>
        <end position="33"/>
    </location>
</feature>
<dbReference type="AlphaFoldDB" id="A0ABC8BVH5"/>
<dbReference type="KEGG" id="kab:B7C62_20670"/>
<dbReference type="InterPro" id="IPR036365">
    <property type="entry name" value="PGBD-like_sf"/>
</dbReference>
<evidence type="ECO:0000313" key="2">
    <source>
        <dbReference type="EMBL" id="ARF74377.1"/>
    </source>
</evidence>
<feature type="chain" id="PRO_5044833170" description="Peptidoglycan binding-like domain-containing protein" evidence="1">
    <location>
        <begin position="34"/>
        <end position="156"/>
    </location>
</feature>
<evidence type="ECO:0000256" key="1">
    <source>
        <dbReference type="SAM" id="SignalP"/>
    </source>
</evidence>
<protein>
    <recommendedName>
        <fullName evidence="4">Peptidoglycan binding-like domain-containing protein</fullName>
    </recommendedName>
</protein>
<reference evidence="2 3" key="1">
    <citation type="submission" date="2017-04" db="EMBL/GenBank/DDBJ databases">
        <title>The complete genome sequence of Streptomyces albolongus YIM 101047, the producer of novel bafilomycins and novel odoriferous sesquiterpenoids.</title>
        <authorList>
            <person name="Yin M."/>
            <person name="Jiang Y."/>
        </authorList>
    </citation>
    <scope>NUCLEOTIDE SEQUENCE [LARGE SCALE GENOMIC DNA]</scope>
    <source>
        <strain evidence="2 3">YIM 101047</strain>
    </source>
</reference>
<evidence type="ECO:0000313" key="3">
    <source>
        <dbReference type="Proteomes" id="UP000192251"/>
    </source>
</evidence>
<name>A0ABC8BVH5_9ACTN</name>
<keyword evidence="1" id="KW-0732">Signal</keyword>
<proteinExistence type="predicted"/>
<gene>
    <name evidence="2" type="ORF">B7C62_20670</name>
</gene>
<evidence type="ECO:0008006" key="4">
    <source>
        <dbReference type="Google" id="ProtNLM"/>
    </source>
</evidence>
<keyword evidence="3" id="KW-1185">Reference proteome</keyword>
<dbReference type="InterPro" id="IPR036366">
    <property type="entry name" value="PGBDSf"/>
</dbReference>